<evidence type="ECO:0000313" key="2">
    <source>
        <dbReference type="EMBL" id="PTQ61044.1"/>
    </source>
</evidence>
<dbReference type="PANTHER" id="PTHR33121">
    <property type="entry name" value="CYCLIC DI-GMP PHOSPHODIESTERASE PDEF"/>
    <property type="match status" value="1"/>
</dbReference>
<dbReference type="SUPFAM" id="SSF55781">
    <property type="entry name" value="GAF domain-like"/>
    <property type="match status" value="1"/>
</dbReference>
<dbReference type="EMBL" id="QAOG01000002">
    <property type="protein sequence ID" value="PTQ61044.1"/>
    <property type="molecule type" value="Genomic_DNA"/>
</dbReference>
<organism evidence="2 4">
    <name type="scientific">Sphingomonas aurantiaca</name>
    <dbReference type="NCBI Taxonomy" id="185949"/>
    <lineage>
        <taxon>Bacteria</taxon>
        <taxon>Pseudomonadati</taxon>
        <taxon>Pseudomonadota</taxon>
        <taxon>Alphaproteobacteria</taxon>
        <taxon>Sphingomonadales</taxon>
        <taxon>Sphingomonadaceae</taxon>
        <taxon>Sphingomonas</taxon>
    </lineage>
</organism>
<dbReference type="SMART" id="SM00052">
    <property type="entry name" value="EAL"/>
    <property type="match status" value="1"/>
</dbReference>
<sequence>MTKPVYEAARLDALKQLDILDSPPSESFDRITRMASQIFGLPVAAISLTDEDRQWFKSRVGFDHTELGRTRAPCAEVAEKTAPLVIPDLLDDPFYASSQLARSGTRFYAGAPLTTRDGYGLGALCVLGKEPRTATGDEMAALRDLAAMAMAQIELQHAFGRIDPISGLPNRQQFLDDLDDFTRDHGGERRLLVMLDLARTDQIDNMTRVLGSEHVVEMVRLAALQLRDALSQTRRAYHVAATQFVFFAEPDIEDAAYVRVLTDKIAECSIKSSMRFATTIAVGVVPVVLGRVEPTDLLRFAHGAAQDARTQEATVCFFSSANDTAHRRRYELLRDFEPALESDDQLSLVYQPRVDMTDRRCLGAEVLLRWTHPVLGEVSPAEFIPLIEQTLHAKPLTHWVIDRAMEQLTGWIADGFDGNLSINLSANNLEEPDFAARVQLLLLKHRVRADRIELEVTESAIMRNVAQAREQLAALRAAGIRLAIDDFGTGYSSLAYLQQLPVDVVKIDQSFMRDLDSTTNGGDEQTLVRTMIRLSHELGYRVVAEGVETEGVAACLATMDCDEAQGFLFARPMPAAAFRAWSIAHPGDPARTPRAAA</sequence>
<feature type="domain" description="EAL" evidence="1">
    <location>
        <begin position="329"/>
        <end position="586"/>
    </location>
</feature>
<dbReference type="Proteomes" id="UP000326857">
    <property type="component" value="Unassembled WGS sequence"/>
</dbReference>
<reference evidence="2 4" key="1">
    <citation type="submission" date="2018-04" db="EMBL/GenBank/DDBJ databases">
        <title>Genomic Encyclopedia of Type Strains, Phase III (KMG-III): the genomes of soil and plant-associated and newly described type strains.</title>
        <authorList>
            <person name="Whitman W."/>
        </authorList>
    </citation>
    <scope>NUCLEOTIDE SEQUENCE [LARGE SCALE GENOMIC DNA]</scope>
    <source>
        <strain evidence="2 4">MA101b</strain>
    </source>
</reference>
<dbReference type="InterPro" id="IPR029787">
    <property type="entry name" value="Nucleotide_cyclase"/>
</dbReference>
<accession>A0A5E7ZSP3</accession>
<evidence type="ECO:0000313" key="4">
    <source>
        <dbReference type="Proteomes" id="UP000244189"/>
    </source>
</evidence>
<gene>
    <name evidence="2" type="ORF">C8J26_1362</name>
    <name evidence="3" type="ORF">SPHINGO391_470241</name>
</gene>
<dbReference type="InterPro" id="IPR035919">
    <property type="entry name" value="EAL_sf"/>
</dbReference>
<evidence type="ECO:0000313" key="5">
    <source>
        <dbReference type="Proteomes" id="UP000326857"/>
    </source>
</evidence>
<dbReference type="Proteomes" id="UP000244189">
    <property type="component" value="Unassembled WGS sequence"/>
</dbReference>
<dbReference type="CDD" id="cd01948">
    <property type="entry name" value="EAL"/>
    <property type="match status" value="1"/>
</dbReference>
<dbReference type="EMBL" id="CABVLI010000042">
    <property type="protein sequence ID" value="VVT21684.1"/>
    <property type="molecule type" value="Genomic_DNA"/>
</dbReference>
<evidence type="ECO:0000259" key="1">
    <source>
        <dbReference type="PROSITE" id="PS50883"/>
    </source>
</evidence>
<proteinExistence type="predicted"/>
<name>A0A2T5GNY5_9SPHN</name>
<dbReference type="Gene3D" id="3.30.70.270">
    <property type="match status" value="1"/>
</dbReference>
<dbReference type="InterPro" id="IPR003018">
    <property type="entry name" value="GAF"/>
</dbReference>
<evidence type="ECO:0000313" key="3">
    <source>
        <dbReference type="EMBL" id="VVT21684.1"/>
    </source>
</evidence>
<dbReference type="PANTHER" id="PTHR33121:SF19">
    <property type="entry name" value="CYCLIC DI-GMP PHOSPHODIESTERASE PA2567"/>
    <property type="match status" value="1"/>
</dbReference>
<keyword evidence="4" id="KW-1185">Reference proteome</keyword>
<dbReference type="GO" id="GO:0071111">
    <property type="term" value="F:cyclic-guanylate-specific phosphodiesterase activity"/>
    <property type="evidence" value="ECO:0007669"/>
    <property type="project" value="InterPro"/>
</dbReference>
<dbReference type="Gene3D" id="3.30.450.40">
    <property type="match status" value="1"/>
</dbReference>
<dbReference type="PROSITE" id="PS50883">
    <property type="entry name" value="EAL"/>
    <property type="match status" value="1"/>
</dbReference>
<dbReference type="Pfam" id="PF00563">
    <property type="entry name" value="EAL"/>
    <property type="match status" value="1"/>
</dbReference>
<dbReference type="InterPro" id="IPR043128">
    <property type="entry name" value="Rev_trsase/Diguanyl_cyclase"/>
</dbReference>
<dbReference type="SMART" id="SM00065">
    <property type="entry name" value="GAF"/>
    <property type="match status" value="1"/>
</dbReference>
<dbReference type="RefSeq" id="WP_107957252.1">
    <property type="nucleotide sequence ID" value="NZ_LR701528.1"/>
</dbReference>
<accession>A0A2T5GNY5</accession>
<dbReference type="SUPFAM" id="SSF55073">
    <property type="entry name" value="Nucleotide cyclase"/>
    <property type="match status" value="1"/>
</dbReference>
<dbReference type="InterPro" id="IPR000160">
    <property type="entry name" value="GGDEF_dom"/>
</dbReference>
<dbReference type="InterPro" id="IPR029016">
    <property type="entry name" value="GAF-like_dom_sf"/>
</dbReference>
<reference evidence="3 5" key="2">
    <citation type="submission" date="2019-09" db="EMBL/GenBank/DDBJ databases">
        <authorList>
            <person name="Dittami M. S."/>
        </authorList>
    </citation>
    <scope>NUCLEOTIDE SEQUENCE [LARGE SCALE GENOMIC DNA]</scope>
    <source>
        <strain evidence="3">SPHINGO391</strain>
    </source>
</reference>
<dbReference type="SUPFAM" id="SSF141868">
    <property type="entry name" value="EAL domain-like"/>
    <property type="match status" value="1"/>
</dbReference>
<dbReference type="Pfam" id="PF01590">
    <property type="entry name" value="GAF"/>
    <property type="match status" value="1"/>
</dbReference>
<dbReference type="Gene3D" id="3.20.20.450">
    <property type="entry name" value="EAL domain"/>
    <property type="match status" value="1"/>
</dbReference>
<dbReference type="InterPro" id="IPR050706">
    <property type="entry name" value="Cyclic-di-GMP_PDE-like"/>
</dbReference>
<dbReference type="SMART" id="SM00267">
    <property type="entry name" value="GGDEF"/>
    <property type="match status" value="1"/>
</dbReference>
<dbReference type="AlphaFoldDB" id="A0A2T5GNY5"/>
<dbReference type="InterPro" id="IPR001633">
    <property type="entry name" value="EAL_dom"/>
</dbReference>
<protein>
    <submittedName>
        <fullName evidence="3">Diguanylate phosphodiesterase</fullName>
    </submittedName>
    <submittedName>
        <fullName evidence="2">EAL domain-containing protein (Putative c-di-GMP-specific phosphodiesterase class I)</fullName>
    </submittedName>
</protein>